<dbReference type="Proteomes" id="UP000184047">
    <property type="component" value="Unassembled WGS sequence"/>
</dbReference>
<protein>
    <submittedName>
        <fullName evidence="1">Uncharacterized protein</fullName>
    </submittedName>
</protein>
<proteinExistence type="predicted"/>
<name>A0A1M5WKE9_9FLAO</name>
<organism evidence="1 2">
    <name type="scientific">Chryseobacterium oranimense</name>
    <dbReference type="NCBI Taxonomy" id="421058"/>
    <lineage>
        <taxon>Bacteria</taxon>
        <taxon>Pseudomonadati</taxon>
        <taxon>Bacteroidota</taxon>
        <taxon>Flavobacteriia</taxon>
        <taxon>Flavobacteriales</taxon>
        <taxon>Weeksellaceae</taxon>
        <taxon>Chryseobacterium group</taxon>
        <taxon>Chryseobacterium</taxon>
    </lineage>
</organism>
<dbReference type="STRING" id="421058.SAMN05421866_4084"/>
<keyword evidence="2" id="KW-1185">Reference proteome</keyword>
<sequence>MLTEDELKRIYLNYKIKQIIPFLKKFTPKNKKDAAVILNKDRGYNQASMLAILASSRTQDQYKKLLPGYYTIPTNFLSELLLINDVPRYTE</sequence>
<dbReference type="RefSeq" id="WP_073066343.1">
    <property type="nucleotide sequence ID" value="NZ_FQWT01000008.1"/>
</dbReference>
<gene>
    <name evidence="1" type="ORF">SAMN05421866_4084</name>
</gene>
<evidence type="ECO:0000313" key="2">
    <source>
        <dbReference type="Proteomes" id="UP000184047"/>
    </source>
</evidence>
<accession>A0A1M5WKE9</accession>
<evidence type="ECO:0000313" key="1">
    <source>
        <dbReference type="EMBL" id="SHH87927.1"/>
    </source>
</evidence>
<dbReference type="EMBL" id="FQWT01000008">
    <property type="protein sequence ID" value="SHH87927.1"/>
    <property type="molecule type" value="Genomic_DNA"/>
</dbReference>
<dbReference type="OrthoDB" id="1236885at2"/>
<dbReference type="AlphaFoldDB" id="A0A1M5WKE9"/>
<reference evidence="2" key="1">
    <citation type="submission" date="2016-11" db="EMBL/GenBank/DDBJ databases">
        <authorList>
            <person name="Varghese N."/>
            <person name="Submissions S."/>
        </authorList>
    </citation>
    <scope>NUCLEOTIDE SEQUENCE [LARGE SCALE GENOMIC DNA]</scope>
    <source>
        <strain evidence="2">DSM 19055</strain>
    </source>
</reference>